<evidence type="ECO:0000256" key="3">
    <source>
        <dbReference type="ARBA" id="ARBA00022729"/>
    </source>
</evidence>
<proteinExistence type="inferred from homology"/>
<evidence type="ECO:0000313" key="8">
    <source>
        <dbReference type="EMBL" id="UYQ95798.1"/>
    </source>
</evidence>
<dbReference type="InterPro" id="IPR033985">
    <property type="entry name" value="SusD-like_N"/>
</dbReference>
<evidence type="ECO:0000256" key="2">
    <source>
        <dbReference type="ARBA" id="ARBA00006275"/>
    </source>
</evidence>
<protein>
    <submittedName>
        <fullName evidence="8">RagB/SusD family nutrient uptake outer membrane protein</fullName>
    </submittedName>
</protein>
<dbReference type="InterPro" id="IPR012944">
    <property type="entry name" value="SusD_RagB_dom"/>
</dbReference>
<dbReference type="InterPro" id="IPR011990">
    <property type="entry name" value="TPR-like_helical_dom_sf"/>
</dbReference>
<keyword evidence="9" id="KW-1185">Reference proteome</keyword>
<organism evidence="8 9">
    <name type="scientific">Chitinophaga horti</name>
    <dbReference type="NCBI Taxonomy" id="2920382"/>
    <lineage>
        <taxon>Bacteria</taxon>
        <taxon>Pseudomonadati</taxon>
        <taxon>Bacteroidota</taxon>
        <taxon>Chitinophagia</taxon>
        <taxon>Chitinophagales</taxon>
        <taxon>Chitinophagaceae</taxon>
        <taxon>Chitinophaga</taxon>
    </lineage>
</organism>
<evidence type="ECO:0000313" key="9">
    <source>
        <dbReference type="Proteomes" id="UP001162741"/>
    </source>
</evidence>
<dbReference type="EMBL" id="CP107006">
    <property type="protein sequence ID" value="UYQ95798.1"/>
    <property type="molecule type" value="Genomic_DNA"/>
</dbReference>
<evidence type="ECO:0000256" key="5">
    <source>
        <dbReference type="ARBA" id="ARBA00023237"/>
    </source>
</evidence>
<reference evidence="8" key="1">
    <citation type="submission" date="2022-10" db="EMBL/GenBank/DDBJ databases">
        <title>Chitinophaga sp. nov., isolated from soil.</title>
        <authorList>
            <person name="Jeon C.O."/>
        </authorList>
    </citation>
    <scope>NUCLEOTIDE SEQUENCE</scope>
    <source>
        <strain evidence="8">R8</strain>
    </source>
</reference>
<name>A0ABY6J7Y6_9BACT</name>
<gene>
    <name evidence="8" type="ORF">MKQ68_11860</name>
</gene>
<keyword evidence="5" id="KW-0998">Cell outer membrane</keyword>
<dbReference type="Pfam" id="PF14322">
    <property type="entry name" value="SusD-like_3"/>
    <property type="match status" value="1"/>
</dbReference>
<feature type="domain" description="SusD-like N-terminal" evidence="7">
    <location>
        <begin position="23"/>
        <end position="239"/>
    </location>
</feature>
<dbReference type="Gene3D" id="1.25.40.390">
    <property type="match status" value="1"/>
</dbReference>
<evidence type="ECO:0000256" key="4">
    <source>
        <dbReference type="ARBA" id="ARBA00023136"/>
    </source>
</evidence>
<evidence type="ECO:0000256" key="1">
    <source>
        <dbReference type="ARBA" id="ARBA00004442"/>
    </source>
</evidence>
<evidence type="ECO:0000259" key="7">
    <source>
        <dbReference type="Pfam" id="PF14322"/>
    </source>
</evidence>
<dbReference type="PROSITE" id="PS51257">
    <property type="entry name" value="PROKAR_LIPOPROTEIN"/>
    <property type="match status" value="1"/>
</dbReference>
<sequence length="473" mass="52969">MKTFSNYIWLGVLLLFAASCSKWIDVKPKTQVEAGEFFKNQLGFQEGLNGVYLQMNDRSLYGREMTFGLADALGGQYVLGITTNVAYQDAQKGIYDGYMRTLTDSIWGRSYTAIANLNKLITAIDMADSAIFSGNNYRVIKGEAYGLRAFLHFDLLRWFGKSYAVGQGKDTAIVYKKLFNTQIPPRESVASTIANVLADLGVAEEALKADIAYTGAMTADRRLRFNYYAVKALQARVYLWADDNTNALKAAEEVIAAQGKFPWVTSSAISIGNDLQKDRVFTTEHIFGLFTNDMNRNTESLLDTSKFTNQLTIDANRVAEQFETSSGGNVDWRNIYLIRNVATGTGPKLFFGKLYQPSGYTVALAKRMPLIRIPEMYYIAAEALIATNPGKAIGYLNTVRKNRGLATELSATLTADQIHNEIRKEYRKEFPLEGQVYFYYKRRNATTIPGATGTFSAARYLPLLPLRELEYGR</sequence>
<feature type="domain" description="RagB/SusD" evidence="6">
    <location>
        <begin position="365"/>
        <end position="444"/>
    </location>
</feature>
<dbReference type="RefSeq" id="WP_264283478.1">
    <property type="nucleotide sequence ID" value="NZ_CP107006.1"/>
</dbReference>
<accession>A0ABY6J7Y6</accession>
<dbReference type="Gene3D" id="2.20.20.130">
    <property type="match status" value="1"/>
</dbReference>
<keyword evidence="4" id="KW-0472">Membrane</keyword>
<evidence type="ECO:0000259" key="6">
    <source>
        <dbReference type="Pfam" id="PF07980"/>
    </source>
</evidence>
<keyword evidence="3" id="KW-0732">Signal</keyword>
<comment type="subcellular location">
    <subcellularLocation>
        <location evidence="1">Cell outer membrane</location>
    </subcellularLocation>
</comment>
<dbReference type="Pfam" id="PF07980">
    <property type="entry name" value="SusD_RagB"/>
    <property type="match status" value="1"/>
</dbReference>
<dbReference type="Proteomes" id="UP001162741">
    <property type="component" value="Chromosome"/>
</dbReference>
<comment type="similarity">
    <text evidence="2">Belongs to the SusD family.</text>
</comment>
<dbReference type="Gene3D" id="1.25.40.900">
    <property type="match status" value="1"/>
</dbReference>
<dbReference type="SUPFAM" id="SSF48452">
    <property type="entry name" value="TPR-like"/>
    <property type="match status" value="1"/>
</dbReference>